<dbReference type="InterPro" id="IPR018356">
    <property type="entry name" value="Tscrpt_reg_HTH_DeoR_CS"/>
</dbReference>
<evidence type="ECO:0000256" key="4">
    <source>
        <dbReference type="ARBA" id="ARBA00023125"/>
    </source>
</evidence>
<dbReference type="Pfam" id="PF00455">
    <property type="entry name" value="DeoRC"/>
    <property type="match status" value="1"/>
</dbReference>
<dbReference type="PANTHER" id="PTHR30363">
    <property type="entry name" value="HTH-TYPE TRANSCRIPTIONAL REGULATOR SRLR-RELATED"/>
    <property type="match status" value="1"/>
</dbReference>
<dbReference type="SUPFAM" id="SSF100950">
    <property type="entry name" value="NagB/RpiA/CoA transferase-like"/>
    <property type="match status" value="1"/>
</dbReference>
<evidence type="ECO:0000259" key="7">
    <source>
        <dbReference type="PROSITE" id="PS51000"/>
    </source>
</evidence>
<dbReference type="InterPro" id="IPR037171">
    <property type="entry name" value="NagB/RpiA_transferase-like"/>
</dbReference>
<dbReference type="SUPFAM" id="SSF46785">
    <property type="entry name" value="Winged helix' DNA-binding domain"/>
    <property type="match status" value="1"/>
</dbReference>
<keyword evidence="9" id="KW-1185">Reference proteome</keyword>
<dbReference type="Pfam" id="PF08220">
    <property type="entry name" value="HTH_DeoR"/>
    <property type="match status" value="1"/>
</dbReference>
<dbReference type="Gene3D" id="3.40.50.1360">
    <property type="match status" value="1"/>
</dbReference>
<accession>A0A542SQ21</accession>
<comment type="caution">
    <text evidence="8">The sequence shown here is derived from an EMBL/GenBank/DDBJ whole genome shotgun (WGS) entry which is preliminary data.</text>
</comment>
<evidence type="ECO:0000256" key="3">
    <source>
        <dbReference type="ARBA" id="ARBA00023015"/>
    </source>
</evidence>
<organism evidence="8 9">
    <name type="scientific">Rarobacter incanus</name>
    <dbReference type="NCBI Taxonomy" id="153494"/>
    <lineage>
        <taxon>Bacteria</taxon>
        <taxon>Bacillati</taxon>
        <taxon>Actinomycetota</taxon>
        <taxon>Actinomycetes</taxon>
        <taxon>Micrococcales</taxon>
        <taxon>Rarobacteraceae</taxon>
        <taxon>Rarobacter</taxon>
    </lineage>
</organism>
<dbReference type="PROSITE" id="PS51000">
    <property type="entry name" value="HTH_DEOR_2"/>
    <property type="match status" value="1"/>
</dbReference>
<sequence length="253" mass="26782">MYAKERRRVIIDLLYSEGRVAVSDLAIRFDVASETIRRDLDALASADMLSRVHGGAIPRSTDPVEADLPTRLMTHTATKRRIAAVAARYLPSAPGGSVLLDAGSTTVELASYLHGHGLRVITNGLPVAEALVQLEAPGLHILPGNVRGITHAAVGSETVAALGRLHADVVFIGCNGFGEYGLSTQDPDEAATKSALVAAAELRVVVADSSKFAKRQLVTFAQLSDIDVLVTDTDLPDDRGSELERAGIEVVRA</sequence>
<dbReference type="PANTHER" id="PTHR30363:SF4">
    <property type="entry name" value="GLYCEROL-3-PHOSPHATE REGULON REPRESSOR"/>
    <property type="match status" value="1"/>
</dbReference>
<dbReference type="PROSITE" id="PS00894">
    <property type="entry name" value="HTH_DEOR_1"/>
    <property type="match status" value="1"/>
</dbReference>
<dbReference type="EMBL" id="VFNV01000001">
    <property type="protein sequence ID" value="TQK76713.1"/>
    <property type="molecule type" value="Genomic_DNA"/>
</dbReference>
<dbReference type="InterPro" id="IPR036388">
    <property type="entry name" value="WH-like_DNA-bd_sf"/>
</dbReference>
<dbReference type="RefSeq" id="WP_142112177.1">
    <property type="nucleotide sequence ID" value="NZ_BAAATB010000002.1"/>
</dbReference>
<reference evidence="8 9" key="1">
    <citation type="submission" date="2019-06" db="EMBL/GenBank/DDBJ databases">
        <title>Sequencing the genomes of 1000 actinobacteria strains.</title>
        <authorList>
            <person name="Klenk H.-P."/>
        </authorList>
    </citation>
    <scope>NUCLEOTIDE SEQUENCE [LARGE SCALE GENOMIC DNA]</scope>
    <source>
        <strain evidence="8 9">DSM 10596</strain>
    </source>
</reference>
<dbReference type="GO" id="GO:0003700">
    <property type="term" value="F:DNA-binding transcription factor activity"/>
    <property type="evidence" value="ECO:0007669"/>
    <property type="project" value="InterPro"/>
</dbReference>
<keyword evidence="4" id="KW-0238">DNA-binding</keyword>
<dbReference type="PRINTS" id="PR00037">
    <property type="entry name" value="HTHLACR"/>
</dbReference>
<dbReference type="SMART" id="SM00420">
    <property type="entry name" value="HTH_DEOR"/>
    <property type="match status" value="1"/>
</dbReference>
<proteinExistence type="predicted"/>
<dbReference type="OrthoDB" id="7688673at2"/>
<evidence type="ECO:0000256" key="1">
    <source>
        <dbReference type="ARBA" id="ARBA00021390"/>
    </source>
</evidence>
<keyword evidence="3" id="KW-0805">Transcription regulation</keyword>
<protein>
    <recommendedName>
        <fullName evidence="1">Lactose phosphotransferase system repressor</fullName>
    </recommendedName>
</protein>
<dbReference type="Proteomes" id="UP000316181">
    <property type="component" value="Unassembled WGS sequence"/>
</dbReference>
<evidence type="ECO:0000256" key="6">
    <source>
        <dbReference type="ARBA" id="ARBA00024937"/>
    </source>
</evidence>
<evidence type="ECO:0000313" key="9">
    <source>
        <dbReference type="Proteomes" id="UP000316181"/>
    </source>
</evidence>
<name>A0A542SQ21_9MICO</name>
<feature type="domain" description="HTH deoR-type" evidence="7">
    <location>
        <begin position="3"/>
        <end position="58"/>
    </location>
</feature>
<dbReference type="AlphaFoldDB" id="A0A542SQ21"/>
<dbReference type="InterPro" id="IPR050313">
    <property type="entry name" value="Carb_Metab_HTH_regulators"/>
</dbReference>
<evidence type="ECO:0000256" key="2">
    <source>
        <dbReference type="ARBA" id="ARBA00022491"/>
    </source>
</evidence>
<dbReference type="InterPro" id="IPR036390">
    <property type="entry name" value="WH_DNA-bd_sf"/>
</dbReference>
<dbReference type="InterPro" id="IPR014036">
    <property type="entry name" value="DeoR-like_C"/>
</dbReference>
<dbReference type="InterPro" id="IPR001034">
    <property type="entry name" value="DeoR_HTH"/>
</dbReference>
<keyword evidence="5" id="KW-0804">Transcription</keyword>
<comment type="function">
    <text evidence="6">Repressor of the lactose catabolism operon. Galactose-6-phosphate is the inducer.</text>
</comment>
<evidence type="ECO:0000313" key="8">
    <source>
        <dbReference type="EMBL" id="TQK76713.1"/>
    </source>
</evidence>
<keyword evidence="2" id="KW-0678">Repressor</keyword>
<gene>
    <name evidence="8" type="ORF">FB389_1403</name>
</gene>
<dbReference type="Gene3D" id="1.10.10.10">
    <property type="entry name" value="Winged helix-like DNA-binding domain superfamily/Winged helix DNA-binding domain"/>
    <property type="match status" value="1"/>
</dbReference>
<evidence type="ECO:0000256" key="5">
    <source>
        <dbReference type="ARBA" id="ARBA00023163"/>
    </source>
</evidence>
<dbReference type="SMART" id="SM01134">
    <property type="entry name" value="DeoRC"/>
    <property type="match status" value="1"/>
</dbReference>
<dbReference type="GO" id="GO:0003677">
    <property type="term" value="F:DNA binding"/>
    <property type="evidence" value="ECO:0007669"/>
    <property type="project" value="UniProtKB-KW"/>
</dbReference>